<evidence type="ECO:0000256" key="1">
    <source>
        <dbReference type="ARBA" id="ARBA00009995"/>
    </source>
</evidence>
<dbReference type="EMBL" id="JAZDWU010000006">
    <property type="protein sequence ID" value="KAK9998852.1"/>
    <property type="molecule type" value="Genomic_DNA"/>
</dbReference>
<protein>
    <submittedName>
        <fullName evidence="3">Uncharacterized protein</fullName>
    </submittedName>
</protein>
<evidence type="ECO:0000313" key="3">
    <source>
        <dbReference type="EMBL" id="KAK9998852.1"/>
    </source>
</evidence>
<reference evidence="3 4" key="1">
    <citation type="submission" date="2024-01" db="EMBL/GenBank/DDBJ databases">
        <title>A telomere-to-telomere, gap-free genome of sweet tea (Lithocarpus litseifolius).</title>
        <authorList>
            <person name="Zhou J."/>
        </authorList>
    </citation>
    <scope>NUCLEOTIDE SEQUENCE [LARGE SCALE GENOMIC DNA]</scope>
    <source>
        <strain evidence="3">Zhou-2022a</strain>
        <tissue evidence="3">Leaf</tissue>
    </source>
</reference>
<gene>
    <name evidence="3" type="ORF">SO802_018455</name>
</gene>
<dbReference type="CDD" id="cd03784">
    <property type="entry name" value="GT1_Gtf-like"/>
    <property type="match status" value="1"/>
</dbReference>
<evidence type="ECO:0000313" key="4">
    <source>
        <dbReference type="Proteomes" id="UP001459277"/>
    </source>
</evidence>
<evidence type="ECO:0000256" key="2">
    <source>
        <dbReference type="ARBA" id="ARBA00022679"/>
    </source>
</evidence>
<comment type="caution">
    <text evidence="3">The sequence shown here is derived from an EMBL/GenBank/DDBJ whole genome shotgun (WGS) entry which is preliminary data.</text>
</comment>
<dbReference type="PANTHER" id="PTHR11926:SF774">
    <property type="entry name" value="UDP-GLYCOSYLTRANSFERASE 85A1-RELATED"/>
    <property type="match status" value="1"/>
</dbReference>
<keyword evidence="2" id="KW-0808">Transferase</keyword>
<dbReference type="InterPro" id="IPR002213">
    <property type="entry name" value="UDP_glucos_trans"/>
</dbReference>
<keyword evidence="4" id="KW-1185">Reference proteome</keyword>
<dbReference type="Gene3D" id="3.40.50.2000">
    <property type="entry name" value="Glycogen Phosphorylase B"/>
    <property type="match status" value="2"/>
</dbReference>
<sequence length="456" mass="51366">MTSIEAKPTTQCHVVAMPYPGRGHINPMMNLCKILALNSNSILVSFVVTEEWLGFIGSDPKPDNIRFASIPNVIPSALVRAADISSFIEATMTKLEAPFVRLLDQLEFPPVTVIIADTLLFWAVGVGNRRNIPVASFWPMSMSMFTIIQHVDLLVQNGHFSVDPAKSEEHVNYIPGISSTPLVNIPFRGRNQHITQRFLEAFSWVTKAQYLLFTAIYEFESKVFDVLKAEFSFPVYAMGPIVLNFDFGENTNHRDNNYLHWLDCQPRSSVLYISMGSFLSISSAQMDEIAAGLRDSGVRFFWVARDETSKMKEVCGHRGLVVPWCNQLRILSHSSVGGFWSHCGWSSTREGMLCGIPFLTFPIIFDQILNSKLIVEDWKIGWRVKQDVGMDNLVTRVEIAGLVQKFMDLENDEVKEIRTRASEVQRVCQRAIAKGGSSETSINAFIEDLSHCMVIE</sequence>
<dbReference type="GO" id="GO:0080043">
    <property type="term" value="F:quercetin 3-O-glucosyltransferase activity"/>
    <property type="evidence" value="ECO:0007669"/>
    <property type="project" value="TreeGrafter"/>
</dbReference>
<dbReference type="SUPFAM" id="SSF53756">
    <property type="entry name" value="UDP-Glycosyltransferase/glycogen phosphorylase"/>
    <property type="match status" value="1"/>
</dbReference>
<dbReference type="GO" id="GO:0080044">
    <property type="term" value="F:quercetin 7-O-glucosyltransferase activity"/>
    <property type="evidence" value="ECO:0007669"/>
    <property type="project" value="TreeGrafter"/>
</dbReference>
<accession>A0AAW2CN64</accession>
<dbReference type="FunFam" id="3.40.50.2000:FF:000138">
    <property type="entry name" value="Glycosyltransferase"/>
    <property type="match status" value="1"/>
</dbReference>
<name>A0AAW2CN64_9ROSI</name>
<comment type="similarity">
    <text evidence="1">Belongs to the UDP-glycosyltransferase family.</text>
</comment>
<dbReference type="PANTHER" id="PTHR11926">
    <property type="entry name" value="GLUCOSYL/GLUCURONOSYL TRANSFERASES"/>
    <property type="match status" value="1"/>
</dbReference>
<organism evidence="3 4">
    <name type="scientific">Lithocarpus litseifolius</name>
    <dbReference type="NCBI Taxonomy" id="425828"/>
    <lineage>
        <taxon>Eukaryota</taxon>
        <taxon>Viridiplantae</taxon>
        <taxon>Streptophyta</taxon>
        <taxon>Embryophyta</taxon>
        <taxon>Tracheophyta</taxon>
        <taxon>Spermatophyta</taxon>
        <taxon>Magnoliopsida</taxon>
        <taxon>eudicotyledons</taxon>
        <taxon>Gunneridae</taxon>
        <taxon>Pentapetalae</taxon>
        <taxon>rosids</taxon>
        <taxon>fabids</taxon>
        <taxon>Fagales</taxon>
        <taxon>Fagaceae</taxon>
        <taxon>Lithocarpus</taxon>
    </lineage>
</organism>
<dbReference type="Pfam" id="PF00201">
    <property type="entry name" value="UDPGT"/>
    <property type="match status" value="1"/>
</dbReference>
<proteinExistence type="inferred from homology"/>
<dbReference type="Proteomes" id="UP001459277">
    <property type="component" value="Unassembled WGS sequence"/>
</dbReference>
<dbReference type="AlphaFoldDB" id="A0AAW2CN64"/>